<comment type="caution">
    <text evidence="1">The sequence shown here is derived from an EMBL/GenBank/DDBJ whole genome shotgun (WGS) entry which is preliminary data.</text>
</comment>
<accession>A0A8X6UEK6</accession>
<evidence type="ECO:0000313" key="2">
    <source>
        <dbReference type="Proteomes" id="UP000887013"/>
    </source>
</evidence>
<dbReference type="AlphaFoldDB" id="A0A8X6UEK6"/>
<gene>
    <name evidence="1" type="primary">AVEN_66470_1</name>
    <name evidence="1" type="ORF">NPIL_222371</name>
</gene>
<keyword evidence="2" id="KW-1185">Reference proteome</keyword>
<proteinExistence type="predicted"/>
<protein>
    <submittedName>
        <fullName evidence="1">DUF1758 domain-containing protein</fullName>
    </submittedName>
</protein>
<reference evidence="1" key="1">
    <citation type="submission" date="2020-08" db="EMBL/GenBank/DDBJ databases">
        <title>Multicomponent nature underlies the extraordinary mechanical properties of spider dragline silk.</title>
        <authorList>
            <person name="Kono N."/>
            <person name="Nakamura H."/>
            <person name="Mori M."/>
            <person name="Yoshida Y."/>
            <person name="Ohtoshi R."/>
            <person name="Malay A.D."/>
            <person name="Moran D.A.P."/>
            <person name="Tomita M."/>
            <person name="Numata K."/>
            <person name="Arakawa K."/>
        </authorList>
    </citation>
    <scope>NUCLEOTIDE SEQUENCE</scope>
</reference>
<dbReference type="Proteomes" id="UP000887013">
    <property type="component" value="Unassembled WGS sequence"/>
</dbReference>
<organism evidence="1 2">
    <name type="scientific">Nephila pilipes</name>
    <name type="common">Giant wood spider</name>
    <name type="synonym">Nephila maculata</name>
    <dbReference type="NCBI Taxonomy" id="299642"/>
    <lineage>
        <taxon>Eukaryota</taxon>
        <taxon>Metazoa</taxon>
        <taxon>Ecdysozoa</taxon>
        <taxon>Arthropoda</taxon>
        <taxon>Chelicerata</taxon>
        <taxon>Arachnida</taxon>
        <taxon>Araneae</taxon>
        <taxon>Araneomorphae</taxon>
        <taxon>Entelegynae</taxon>
        <taxon>Araneoidea</taxon>
        <taxon>Nephilidae</taxon>
        <taxon>Nephila</taxon>
    </lineage>
</organism>
<dbReference type="EMBL" id="BMAW01028240">
    <property type="protein sequence ID" value="GFU06498.1"/>
    <property type="molecule type" value="Genomic_DNA"/>
</dbReference>
<sequence length="182" mass="20488">MAIFHLQERFGREDLLLQIHVRDLMSMVMKNALIGCSKADFPTLYDELKAENRALQSLGRTQEKFGDFLNLLEESCLPEKVLVAWERSTNHCGKFPLCHTGPSYASQDCPDLTHENVKLDAAKYGAVHTPSKLRCNAYPSPNSSRTPGVRIPHFGRHCSIEIGVNSSDEATKQRSSPWYLLV</sequence>
<evidence type="ECO:0000313" key="1">
    <source>
        <dbReference type="EMBL" id="GFU06498.1"/>
    </source>
</evidence>
<name>A0A8X6UEK6_NEPPI</name>
<dbReference type="OrthoDB" id="5967017at2759"/>